<protein>
    <submittedName>
        <fullName evidence="1">Uncharacterized protein</fullName>
    </submittedName>
</protein>
<accession>A0AAD6X8V3</accession>
<dbReference type="Proteomes" id="UP001218188">
    <property type="component" value="Unassembled WGS sequence"/>
</dbReference>
<reference evidence="1" key="1">
    <citation type="submission" date="2023-03" db="EMBL/GenBank/DDBJ databases">
        <title>Massive genome expansion in bonnet fungi (Mycena s.s.) driven by repeated elements and novel gene families across ecological guilds.</title>
        <authorList>
            <consortium name="Lawrence Berkeley National Laboratory"/>
            <person name="Harder C.B."/>
            <person name="Miyauchi S."/>
            <person name="Viragh M."/>
            <person name="Kuo A."/>
            <person name="Thoen E."/>
            <person name="Andreopoulos B."/>
            <person name="Lu D."/>
            <person name="Skrede I."/>
            <person name="Drula E."/>
            <person name="Henrissat B."/>
            <person name="Morin E."/>
            <person name="Kohler A."/>
            <person name="Barry K."/>
            <person name="LaButti K."/>
            <person name="Morin E."/>
            <person name="Salamov A."/>
            <person name="Lipzen A."/>
            <person name="Mereny Z."/>
            <person name="Hegedus B."/>
            <person name="Baldrian P."/>
            <person name="Stursova M."/>
            <person name="Weitz H."/>
            <person name="Taylor A."/>
            <person name="Grigoriev I.V."/>
            <person name="Nagy L.G."/>
            <person name="Martin F."/>
            <person name="Kauserud H."/>
        </authorList>
    </citation>
    <scope>NUCLEOTIDE SEQUENCE</scope>
    <source>
        <strain evidence="1">CBHHK200</strain>
    </source>
</reference>
<comment type="caution">
    <text evidence="1">The sequence shown here is derived from an EMBL/GenBank/DDBJ whole genome shotgun (WGS) entry which is preliminary data.</text>
</comment>
<keyword evidence="2" id="KW-1185">Reference proteome</keyword>
<sequence length="485" mass="53976">MHPLLLTFLTRRVVIWAMRLFKTTLLLLTAQASAWHLQLPFQSTLSSWFGRPIGLSRIPTFILDTQHPWVEQHRNQLERVPDVTELLCNPESIQVSAPGFPDPIPIPNDILLSLHVDNNRAGVSRLGWNNALHRLREIQACPAALRTCESLKVDIYRHGGSEWDDTWEPATPPAELPGLFADVLSQMPKLKKLDWVRPSDSGMYNNFQVGTTVLPFVKGFAERNLTLPAVEHLLLGPGCESFVTMCPNLTTLGTAGGSAWPRWDSWSNETDPYTALVRAAAGVKNISAFTMSTQSWRPELLEAVLESMPHITTLRIHGALDGLQRYSREEEDAEKLKTLLPIITRFSHLQHLDLPPVYELGVGFDGGAWCGNAYFGPSGREYARSVTLQSLQATEKAANTILPYMPPSLKTLMIGGTTVNLDPPAGPGTEPFSCGADDHFVNGGRDVSMRRTEKGADGYMTVDREICWRWTGRLDAYLLEVETDV</sequence>
<evidence type="ECO:0000313" key="1">
    <source>
        <dbReference type="EMBL" id="KAJ7036414.1"/>
    </source>
</evidence>
<name>A0AAD6X8V3_9AGAR</name>
<proteinExistence type="predicted"/>
<dbReference type="EMBL" id="JARJCM010000043">
    <property type="protein sequence ID" value="KAJ7036414.1"/>
    <property type="molecule type" value="Genomic_DNA"/>
</dbReference>
<organism evidence="1 2">
    <name type="scientific">Mycena alexandri</name>
    <dbReference type="NCBI Taxonomy" id="1745969"/>
    <lineage>
        <taxon>Eukaryota</taxon>
        <taxon>Fungi</taxon>
        <taxon>Dikarya</taxon>
        <taxon>Basidiomycota</taxon>
        <taxon>Agaricomycotina</taxon>
        <taxon>Agaricomycetes</taxon>
        <taxon>Agaricomycetidae</taxon>
        <taxon>Agaricales</taxon>
        <taxon>Marasmiineae</taxon>
        <taxon>Mycenaceae</taxon>
        <taxon>Mycena</taxon>
    </lineage>
</organism>
<gene>
    <name evidence="1" type="ORF">C8F04DRAFT_1095436</name>
</gene>
<dbReference type="AlphaFoldDB" id="A0AAD6X8V3"/>
<evidence type="ECO:0000313" key="2">
    <source>
        <dbReference type="Proteomes" id="UP001218188"/>
    </source>
</evidence>